<dbReference type="EMBL" id="SDEE01000353">
    <property type="protein sequence ID" value="RXW17285.1"/>
    <property type="molecule type" value="Genomic_DNA"/>
</dbReference>
<evidence type="ECO:0000313" key="3">
    <source>
        <dbReference type="Proteomes" id="UP000290288"/>
    </source>
</evidence>
<proteinExistence type="predicted"/>
<comment type="caution">
    <text evidence="2">The sequence shown here is derived from an EMBL/GenBank/DDBJ whole genome shotgun (WGS) entry which is preliminary data.</text>
</comment>
<name>A0A4Q2DFL5_9AGAR</name>
<dbReference type="AlphaFoldDB" id="A0A4Q2DFL5"/>
<gene>
    <name evidence="2" type="ORF">EST38_g8569</name>
</gene>
<feature type="region of interest" description="Disordered" evidence="1">
    <location>
        <begin position="126"/>
        <end position="157"/>
    </location>
</feature>
<evidence type="ECO:0000256" key="1">
    <source>
        <dbReference type="SAM" id="MobiDB-lite"/>
    </source>
</evidence>
<reference evidence="2 3" key="1">
    <citation type="submission" date="2019-01" db="EMBL/GenBank/DDBJ databases">
        <title>Draft genome sequence of Psathyrella aberdarensis IHI B618.</title>
        <authorList>
            <person name="Buettner E."/>
            <person name="Kellner H."/>
        </authorList>
    </citation>
    <scope>NUCLEOTIDE SEQUENCE [LARGE SCALE GENOMIC DNA]</scope>
    <source>
        <strain evidence="2 3">IHI B618</strain>
    </source>
</reference>
<protein>
    <submittedName>
        <fullName evidence="2">Uncharacterized protein</fullName>
    </submittedName>
</protein>
<dbReference type="OrthoDB" id="3263422at2759"/>
<feature type="region of interest" description="Disordered" evidence="1">
    <location>
        <begin position="1"/>
        <end position="20"/>
    </location>
</feature>
<organism evidence="2 3">
    <name type="scientific">Candolleomyces aberdarensis</name>
    <dbReference type="NCBI Taxonomy" id="2316362"/>
    <lineage>
        <taxon>Eukaryota</taxon>
        <taxon>Fungi</taxon>
        <taxon>Dikarya</taxon>
        <taxon>Basidiomycota</taxon>
        <taxon>Agaricomycotina</taxon>
        <taxon>Agaricomycetes</taxon>
        <taxon>Agaricomycetidae</taxon>
        <taxon>Agaricales</taxon>
        <taxon>Agaricineae</taxon>
        <taxon>Psathyrellaceae</taxon>
        <taxon>Candolleomyces</taxon>
    </lineage>
</organism>
<accession>A0A4Q2DFL5</accession>
<dbReference type="STRING" id="2316362.A0A4Q2DFL5"/>
<feature type="compositionally biased region" description="Low complexity" evidence="1">
    <location>
        <begin position="130"/>
        <end position="144"/>
    </location>
</feature>
<sequence length="312" mass="35312">MGAWLNRQADRPDQAAHMSRPGLALTPTALAVFRSMDILVCRRQSYGRGYGSTSTSMYSTRLNSPEPQDIYLLSAPLAIDDPTHFSKYPPYAVLFGEFMKLSGAHDGLKSELAAAKGNISLLQQLLQRQPTSATSSSPLAPSTSNTHHGGNSALPVPSIYVSPEDRKEYGSPLKQKDYPNAKFWVKKDWKNHSDSYGDRGEKGPYYLEYLTDKEGKFVGKEIVKAVRALAFRLWNQWFACWVDPPTWSKKRDDAWLFFKIRMYEEFVCLRLCEGNWKVNDVGKQVFSDWSSNGLIRVSSILLFIVLLTFTIF</sequence>
<dbReference type="Proteomes" id="UP000290288">
    <property type="component" value="Unassembled WGS sequence"/>
</dbReference>
<keyword evidence="3" id="KW-1185">Reference proteome</keyword>
<evidence type="ECO:0000313" key="2">
    <source>
        <dbReference type="EMBL" id="RXW17285.1"/>
    </source>
</evidence>